<dbReference type="AlphaFoldDB" id="L8GN99"/>
<reference evidence="1 2" key="1">
    <citation type="journal article" date="2013" name="Genome Biol.">
        <title>Genome of Acanthamoeba castellanii highlights extensive lateral gene transfer and early evolution of tyrosine kinase signaling.</title>
        <authorList>
            <person name="Clarke M."/>
            <person name="Lohan A.J."/>
            <person name="Liu B."/>
            <person name="Lagkouvardos I."/>
            <person name="Roy S."/>
            <person name="Zafar N."/>
            <person name="Bertelli C."/>
            <person name="Schilde C."/>
            <person name="Kianianmomeni A."/>
            <person name="Burglin T.R."/>
            <person name="Frech C."/>
            <person name="Turcotte B."/>
            <person name="Kopec K.O."/>
            <person name="Synnott J.M."/>
            <person name="Choo C."/>
            <person name="Paponov I."/>
            <person name="Finkler A."/>
            <person name="Soon Heng Tan C."/>
            <person name="Hutchins A.P."/>
            <person name="Weinmeier T."/>
            <person name="Rattei T."/>
            <person name="Chu J.S."/>
            <person name="Gimenez G."/>
            <person name="Irimia M."/>
            <person name="Rigden D.J."/>
            <person name="Fitzpatrick D.A."/>
            <person name="Lorenzo-Morales J."/>
            <person name="Bateman A."/>
            <person name="Chiu C.H."/>
            <person name="Tang P."/>
            <person name="Hegemann P."/>
            <person name="Fromm H."/>
            <person name="Raoult D."/>
            <person name="Greub G."/>
            <person name="Miranda-Saavedra D."/>
            <person name="Chen N."/>
            <person name="Nash P."/>
            <person name="Ginger M.L."/>
            <person name="Horn M."/>
            <person name="Schaap P."/>
            <person name="Caler L."/>
            <person name="Loftus B."/>
        </authorList>
    </citation>
    <scope>NUCLEOTIDE SEQUENCE [LARGE SCALE GENOMIC DNA]</scope>
    <source>
        <strain evidence="1 2">Neff</strain>
    </source>
</reference>
<dbReference type="GeneID" id="14914236"/>
<proteinExistence type="predicted"/>
<dbReference type="EMBL" id="KB008086">
    <property type="protein sequence ID" value="ELR13691.1"/>
    <property type="molecule type" value="Genomic_DNA"/>
</dbReference>
<dbReference type="Proteomes" id="UP000011083">
    <property type="component" value="Unassembled WGS sequence"/>
</dbReference>
<dbReference type="RefSeq" id="XP_004335704.1">
    <property type="nucleotide sequence ID" value="XM_004335656.1"/>
</dbReference>
<dbReference type="VEuPathDB" id="AmoebaDB:ACA1_332550"/>
<organism evidence="1 2">
    <name type="scientific">Acanthamoeba castellanii (strain ATCC 30010 / Neff)</name>
    <dbReference type="NCBI Taxonomy" id="1257118"/>
    <lineage>
        <taxon>Eukaryota</taxon>
        <taxon>Amoebozoa</taxon>
        <taxon>Discosea</taxon>
        <taxon>Longamoebia</taxon>
        <taxon>Centramoebida</taxon>
        <taxon>Acanthamoebidae</taxon>
        <taxon>Acanthamoeba</taxon>
    </lineage>
</organism>
<protein>
    <submittedName>
        <fullName evidence="1">Uncharacterized protein</fullName>
    </submittedName>
</protein>
<evidence type="ECO:0000313" key="1">
    <source>
        <dbReference type="EMBL" id="ELR13691.1"/>
    </source>
</evidence>
<keyword evidence="2" id="KW-1185">Reference proteome</keyword>
<gene>
    <name evidence="1" type="ORF">ACA1_332550</name>
</gene>
<name>L8GN99_ACACF</name>
<accession>L8GN99</accession>
<evidence type="ECO:0000313" key="2">
    <source>
        <dbReference type="Proteomes" id="UP000011083"/>
    </source>
</evidence>
<dbReference type="KEGG" id="acan:ACA1_332550"/>
<sequence length="85" mass="9304">MATPSTPRLPPSCPTSTTCTSCLALTPPSAAIVLLFLHQNQTLQLLPPQHHLHLCHPLDRPFLNMPANARRATPATAPYHASWVY</sequence>